<reference evidence="4" key="1">
    <citation type="submission" date="2016-10" db="EMBL/GenBank/DDBJ databases">
        <authorList>
            <person name="Varghese N."/>
            <person name="Submissions S."/>
        </authorList>
    </citation>
    <scope>NUCLEOTIDE SEQUENCE [LARGE SCALE GENOMIC DNA]</scope>
    <source>
        <strain evidence="4">DSM 16108</strain>
    </source>
</reference>
<evidence type="ECO:0000259" key="2">
    <source>
        <dbReference type="PROSITE" id="PS50937"/>
    </source>
</evidence>
<keyword evidence="4" id="KW-1185">Reference proteome</keyword>
<dbReference type="RefSeq" id="WP_072693687.1">
    <property type="nucleotide sequence ID" value="NZ_FOSJ01000079.1"/>
</dbReference>
<sequence>MKSIKEVADMFGITTDTIRYYEQVGVIPTITRGENGYRQFTTQDINWVFLAKSLRSAGVSIESLIQFTLLSQVEGDERLAQKDILKEQLVEVDSKLEEMMSVRNLLQYKIDTYDEHIARINEEFKSNERVEELWNQSFRVKN</sequence>
<dbReference type="InterPro" id="IPR047057">
    <property type="entry name" value="MerR_fam"/>
</dbReference>
<name>A0A1I4BND5_9LACT</name>
<dbReference type="Gene3D" id="1.10.1660.10">
    <property type="match status" value="1"/>
</dbReference>
<gene>
    <name evidence="3" type="ORF">SAMN04488569_10795</name>
</gene>
<dbReference type="EMBL" id="FOSJ01000079">
    <property type="protein sequence ID" value="SFK70372.1"/>
    <property type="molecule type" value="Genomic_DNA"/>
</dbReference>
<evidence type="ECO:0000313" key="3">
    <source>
        <dbReference type="EMBL" id="SFK70372.1"/>
    </source>
</evidence>
<dbReference type="PROSITE" id="PS50937">
    <property type="entry name" value="HTH_MERR_2"/>
    <property type="match status" value="1"/>
</dbReference>
<dbReference type="GO" id="GO:0003677">
    <property type="term" value="F:DNA binding"/>
    <property type="evidence" value="ECO:0007669"/>
    <property type="project" value="UniProtKB-KW"/>
</dbReference>
<dbReference type="Proteomes" id="UP000199589">
    <property type="component" value="Unassembled WGS sequence"/>
</dbReference>
<accession>A0A1I4BND5</accession>
<dbReference type="Pfam" id="PF00376">
    <property type="entry name" value="MerR"/>
    <property type="match status" value="1"/>
</dbReference>
<keyword evidence="1 3" id="KW-0238">DNA-binding</keyword>
<dbReference type="PANTHER" id="PTHR30204:SF98">
    <property type="entry name" value="HTH-TYPE TRANSCRIPTIONAL REGULATOR ADHR"/>
    <property type="match status" value="1"/>
</dbReference>
<dbReference type="SMART" id="SM00422">
    <property type="entry name" value="HTH_MERR"/>
    <property type="match status" value="1"/>
</dbReference>
<dbReference type="InterPro" id="IPR000551">
    <property type="entry name" value="MerR-type_HTH_dom"/>
</dbReference>
<dbReference type="AlphaFoldDB" id="A0A1I4BND5"/>
<dbReference type="GO" id="GO:0003700">
    <property type="term" value="F:DNA-binding transcription factor activity"/>
    <property type="evidence" value="ECO:0007669"/>
    <property type="project" value="InterPro"/>
</dbReference>
<dbReference type="PANTHER" id="PTHR30204">
    <property type="entry name" value="REDOX-CYCLING DRUG-SENSING TRANSCRIPTIONAL ACTIVATOR SOXR"/>
    <property type="match status" value="1"/>
</dbReference>
<evidence type="ECO:0000313" key="4">
    <source>
        <dbReference type="Proteomes" id="UP000199589"/>
    </source>
</evidence>
<protein>
    <submittedName>
        <fullName evidence="3">DNA-binding transcriptional regulator, MerR family</fullName>
    </submittedName>
</protein>
<evidence type="ECO:0000256" key="1">
    <source>
        <dbReference type="ARBA" id="ARBA00023125"/>
    </source>
</evidence>
<proteinExistence type="predicted"/>
<dbReference type="SUPFAM" id="SSF46955">
    <property type="entry name" value="Putative DNA-binding domain"/>
    <property type="match status" value="1"/>
</dbReference>
<dbReference type="InterPro" id="IPR009061">
    <property type="entry name" value="DNA-bd_dom_put_sf"/>
</dbReference>
<feature type="domain" description="HTH merR-type" evidence="2">
    <location>
        <begin position="1"/>
        <end position="70"/>
    </location>
</feature>
<dbReference type="CDD" id="cd01109">
    <property type="entry name" value="HTH_YyaN"/>
    <property type="match status" value="1"/>
</dbReference>
<organism evidence="3 4">
    <name type="scientific">Marinilactibacillus piezotolerans</name>
    <dbReference type="NCBI Taxonomy" id="258723"/>
    <lineage>
        <taxon>Bacteria</taxon>
        <taxon>Bacillati</taxon>
        <taxon>Bacillota</taxon>
        <taxon>Bacilli</taxon>
        <taxon>Lactobacillales</taxon>
        <taxon>Carnobacteriaceae</taxon>
        <taxon>Marinilactibacillus</taxon>
    </lineage>
</organism>